<evidence type="ECO:0000313" key="2">
    <source>
        <dbReference type="Proteomes" id="UP001176941"/>
    </source>
</evidence>
<organism evidence="1 2">
    <name type="scientific">Rangifer tarandus platyrhynchus</name>
    <name type="common">Svalbard reindeer</name>
    <dbReference type="NCBI Taxonomy" id="3082113"/>
    <lineage>
        <taxon>Eukaryota</taxon>
        <taxon>Metazoa</taxon>
        <taxon>Chordata</taxon>
        <taxon>Craniata</taxon>
        <taxon>Vertebrata</taxon>
        <taxon>Euteleostomi</taxon>
        <taxon>Mammalia</taxon>
        <taxon>Eutheria</taxon>
        <taxon>Laurasiatheria</taxon>
        <taxon>Artiodactyla</taxon>
        <taxon>Ruminantia</taxon>
        <taxon>Pecora</taxon>
        <taxon>Cervidae</taxon>
        <taxon>Odocoileinae</taxon>
        <taxon>Rangifer</taxon>
    </lineage>
</organism>
<gene>
    <name evidence="1" type="ORF">MRATA1EN1_LOCUS27232</name>
</gene>
<reference evidence="1" key="1">
    <citation type="submission" date="2023-04" db="EMBL/GenBank/DDBJ databases">
        <authorList>
            <consortium name="ELIXIR-Norway"/>
        </authorList>
    </citation>
    <scope>NUCLEOTIDE SEQUENCE [LARGE SCALE GENOMIC DNA]</scope>
</reference>
<dbReference type="EMBL" id="OX459943">
    <property type="protein sequence ID" value="CAI9178270.1"/>
    <property type="molecule type" value="Genomic_DNA"/>
</dbReference>
<accession>A0ABN8ZWA7</accession>
<protein>
    <submittedName>
        <fullName evidence="1">Uncharacterized protein</fullName>
    </submittedName>
</protein>
<proteinExistence type="predicted"/>
<name>A0ABN8ZWA7_RANTA</name>
<sequence length="72" mass="7460">MGATRRKASREPALLAGRQFGVLVSQASCKSLATQQLRTACALDLGLAGWLSRIVSCKAESCPDPTGRAVGA</sequence>
<dbReference type="Proteomes" id="UP001176941">
    <property type="component" value="Chromosome 7"/>
</dbReference>
<evidence type="ECO:0000313" key="1">
    <source>
        <dbReference type="EMBL" id="CAI9178270.1"/>
    </source>
</evidence>
<keyword evidence="2" id="KW-1185">Reference proteome</keyword>